<dbReference type="Proteomes" id="UP000824102">
    <property type="component" value="Unassembled WGS sequence"/>
</dbReference>
<protein>
    <submittedName>
        <fullName evidence="1">Uncharacterized protein</fullName>
    </submittedName>
</protein>
<proteinExistence type="predicted"/>
<dbReference type="EMBL" id="DXBB01000070">
    <property type="protein sequence ID" value="HIZ72895.1"/>
    <property type="molecule type" value="Genomic_DNA"/>
</dbReference>
<sequence length="86" mass="9580">MMREEYDIKTLAPRKNPYTELLHKDDPGSLADENIAVCKENAAIHAMKELQKDLAGECGRIGPDPEEAADKIVKEIRMEGVGKDID</sequence>
<reference evidence="1" key="1">
    <citation type="journal article" date="2021" name="PeerJ">
        <title>Extensive microbial diversity within the chicken gut microbiome revealed by metagenomics and culture.</title>
        <authorList>
            <person name="Gilroy R."/>
            <person name="Ravi A."/>
            <person name="Getino M."/>
            <person name="Pursley I."/>
            <person name="Horton D.L."/>
            <person name="Alikhan N.F."/>
            <person name="Baker D."/>
            <person name="Gharbi K."/>
            <person name="Hall N."/>
            <person name="Watson M."/>
            <person name="Adriaenssens E.M."/>
            <person name="Foster-Nyarko E."/>
            <person name="Jarju S."/>
            <person name="Secka A."/>
            <person name="Antonio M."/>
            <person name="Oren A."/>
            <person name="Chaudhuri R.R."/>
            <person name="La Ragione R."/>
            <person name="Hildebrand F."/>
            <person name="Pallen M.J."/>
        </authorList>
    </citation>
    <scope>NUCLEOTIDE SEQUENCE</scope>
    <source>
        <strain evidence="1">ChiW7-2402</strain>
    </source>
</reference>
<accession>A0A9D2G688</accession>
<comment type="caution">
    <text evidence="1">The sequence shown here is derived from an EMBL/GenBank/DDBJ whole genome shotgun (WGS) entry which is preliminary data.</text>
</comment>
<organism evidence="1 2">
    <name type="scientific">Candidatus Gallimonas intestinavium</name>
    <dbReference type="NCBI Taxonomy" id="2838603"/>
    <lineage>
        <taxon>Bacteria</taxon>
        <taxon>Bacillati</taxon>
        <taxon>Bacillota</taxon>
        <taxon>Clostridia</taxon>
        <taxon>Candidatus Gallimonas</taxon>
    </lineage>
</organism>
<name>A0A9D2G688_9FIRM</name>
<reference evidence="1" key="2">
    <citation type="submission" date="2021-04" db="EMBL/GenBank/DDBJ databases">
        <authorList>
            <person name="Gilroy R."/>
        </authorList>
    </citation>
    <scope>NUCLEOTIDE SEQUENCE</scope>
    <source>
        <strain evidence="1">ChiW7-2402</strain>
    </source>
</reference>
<evidence type="ECO:0000313" key="1">
    <source>
        <dbReference type="EMBL" id="HIZ72895.1"/>
    </source>
</evidence>
<gene>
    <name evidence="1" type="ORF">H9964_04890</name>
</gene>
<evidence type="ECO:0000313" key="2">
    <source>
        <dbReference type="Proteomes" id="UP000824102"/>
    </source>
</evidence>
<dbReference type="AlphaFoldDB" id="A0A9D2G688"/>